<keyword evidence="4 10" id="KW-0963">Cytoplasm</keyword>
<dbReference type="InterPro" id="IPR013805">
    <property type="entry name" value="GrpE_CC"/>
</dbReference>
<name>A0A2U8I5Y3_9GAMM</name>
<dbReference type="Gene3D" id="2.30.22.10">
    <property type="entry name" value="Head domain of nucleotide exchange factor GrpE"/>
    <property type="match status" value="1"/>
</dbReference>
<dbReference type="NCBIfam" id="NF010748">
    <property type="entry name" value="PRK14150.1"/>
    <property type="match status" value="1"/>
</dbReference>
<dbReference type="InterPro" id="IPR009012">
    <property type="entry name" value="GrpE_head"/>
</dbReference>
<protein>
    <recommendedName>
        <fullName evidence="8 10">Protein GrpE</fullName>
    </recommendedName>
    <alternativeName>
        <fullName evidence="9 10">HSP-70 cofactor</fullName>
    </alternativeName>
</protein>
<dbReference type="OrthoDB" id="9789811at2"/>
<dbReference type="Gene3D" id="3.90.20.20">
    <property type="match status" value="1"/>
</dbReference>
<keyword evidence="6 10" id="KW-0143">Chaperone</keyword>
<dbReference type="STRING" id="1878942.GCA_900128755_01487"/>
<dbReference type="PRINTS" id="PR00773">
    <property type="entry name" value="GRPEPROTEIN"/>
</dbReference>
<evidence type="ECO:0000256" key="4">
    <source>
        <dbReference type="ARBA" id="ARBA00022490"/>
    </source>
</evidence>
<dbReference type="FunFam" id="2.30.22.10:FF:000001">
    <property type="entry name" value="Protein GrpE"/>
    <property type="match status" value="1"/>
</dbReference>
<evidence type="ECO:0000256" key="2">
    <source>
        <dbReference type="ARBA" id="ARBA00009054"/>
    </source>
</evidence>
<evidence type="ECO:0000256" key="1">
    <source>
        <dbReference type="ARBA" id="ARBA00004496"/>
    </source>
</evidence>
<feature type="region of interest" description="Disordered" evidence="13">
    <location>
        <begin position="1"/>
        <end position="39"/>
    </location>
</feature>
<gene>
    <name evidence="10" type="primary">grpE</name>
    <name evidence="14" type="ORF">CCS41_08960</name>
</gene>
<dbReference type="EMBL" id="CP021659">
    <property type="protein sequence ID" value="AWK14576.1"/>
    <property type="molecule type" value="Genomic_DNA"/>
</dbReference>
<dbReference type="PANTHER" id="PTHR21237">
    <property type="entry name" value="GRPE PROTEIN"/>
    <property type="match status" value="1"/>
</dbReference>
<comment type="subunit">
    <text evidence="3 10">Homodimer.</text>
</comment>
<comment type="subcellular location">
    <subcellularLocation>
        <location evidence="1 10">Cytoplasm</location>
    </subcellularLocation>
</comment>
<dbReference type="GO" id="GO:0005829">
    <property type="term" value="C:cytosol"/>
    <property type="evidence" value="ECO:0007669"/>
    <property type="project" value="TreeGrafter"/>
</dbReference>
<dbReference type="KEGG" id="fsm:CCS41_08960"/>
<evidence type="ECO:0000256" key="11">
    <source>
        <dbReference type="RuleBase" id="RU000639"/>
    </source>
</evidence>
<evidence type="ECO:0000256" key="12">
    <source>
        <dbReference type="RuleBase" id="RU004478"/>
    </source>
</evidence>
<dbReference type="Pfam" id="PF01025">
    <property type="entry name" value="GrpE"/>
    <property type="match status" value="1"/>
</dbReference>
<dbReference type="HAMAP" id="MF_01151">
    <property type="entry name" value="GrpE"/>
    <property type="match status" value="1"/>
</dbReference>
<evidence type="ECO:0000256" key="9">
    <source>
        <dbReference type="ARBA" id="ARBA00076414"/>
    </source>
</evidence>
<dbReference type="GO" id="GO:0000774">
    <property type="term" value="F:adenyl-nucleotide exchange factor activity"/>
    <property type="evidence" value="ECO:0007669"/>
    <property type="project" value="InterPro"/>
</dbReference>
<dbReference type="InterPro" id="IPR000740">
    <property type="entry name" value="GrpE"/>
</dbReference>
<evidence type="ECO:0000256" key="13">
    <source>
        <dbReference type="SAM" id="MobiDB-lite"/>
    </source>
</evidence>
<dbReference type="Proteomes" id="UP000261875">
    <property type="component" value="Chromosome"/>
</dbReference>
<comment type="similarity">
    <text evidence="2 10 12">Belongs to the GrpE family.</text>
</comment>
<organism evidence="14 15">
    <name type="scientific">Candidatus Fukatsuia symbiotica</name>
    <dbReference type="NCBI Taxonomy" id="1878942"/>
    <lineage>
        <taxon>Bacteria</taxon>
        <taxon>Pseudomonadati</taxon>
        <taxon>Pseudomonadota</taxon>
        <taxon>Gammaproteobacteria</taxon>
        <taxon>Enterobacterales</taxon>
        <taxon>Yersiniaceae</taxon>
        <taxon>Candidatus Fukatsuia</taxon>
    </lineage>
</organism>
<dbReference type="GO" id="GO:0006457">
    <property type="term" value="P:protein folding"/>
    <property type="evidence" value="ECO:0007669"/>
    <property type="project" value="InterPro"/>
</dbReference>
<reference evidence="14 15" key="1">
    <citation type="submission" date="2017-05" db="EMBL/GenBank/DDBJ databases">
        <title>Genome sequence of Candidatus Fukatsuia symbiotica and Candidatus Hamiltonella defensa from Acyrthosiphon pisum strain 5D.</title>
        <authorList>
            <person name="Patel V.A."/>
            <person name="Chevignon G."/>
            <person name="Russell J.A."/>
            <person name="Oliver K.M."/>
        </authorList>
    </citation>
    <scope>NUCLEOTIDE SEQUENCE [LARGE SCALE GENOMIC DNA]</scope>
    <source>
        <strain evidence="14 15">5D</strain>
    </source>
</reference>
<comment type="function">
    <text evidence="7 10 11">Participates actively in the response to hyperosmotic and heat shock by preventing the aggregation of stress-denatured proteins, in association with DnaK and GrpE. It is the nucleotide exchange factor for DnaK and may function as a thermosensor. Unfolded proteins bind initially to DnaJ; upon interaction with the DnaJ-bound protein, DnaK hydrolyzes its bound ATP, resulting in the formation of a stable complex. GrpE releases ADP from DnaK; ATP binding to DnaK triggers the release of the substrate protein, thus completing the reaction cycle. Several rounds of ATP-dependent interactions between DnaJ, DnaK and GrpE are required for fully efficient folding.</text>
</comment>
<accession>A0A2U8I5Y3</accession>
<dbReference type="SUPFAM" id="SSF58014">
    <property type="entry name" value="Coiled-coil domain of nucleotide exchange factor GrpE"/>
    <property type="match status" value="1"/>
</dbReference>
<dbReference type="RefSeq" id="WP_072550179.1">
    <property type="nucleotide sequence ID" value="NZ_CP021659.1"/>
</dbReference>
<evidence type="ECO:0000256" key="7">
    <source>
        <dbReference type="ARBA" id="ARBA00053401"/>
    </source>
</evidence>
<keyword evidence="15" id="KW-1185">Reference proteome</keyword>
<proteinExistence type="inferred from homology"/>
<evidence type="ECO:0000313" key="14">
    <source>
        <dbReference type="EMBL" id="AWK14576.1"/>
    </source>
</evidence>
<evidence type="ECO:0000256" key="10">
    <source>
        <dbReference type="HAMAP-Rule" id="MF_01151"/>
    </source>
</evidence>
<evidence type="ECO:0000256" key="5">
    <source>
        <dbReference type="ARBA" id="ARBA00023016"/>
    </source>
</evidence>
<dbReference type="GO" id="GO:0051082">
    <property type="term" value="F:unfolded protein binding"/>
    <property type="evidence" value="ECO:0007669"/>
    <property type="project" value="TreeGrafter"/>
</dbReference>
<dbReference type="CDD" id="cd00446">
    <property type="entry name" value="GrpE"/>
    <property type="match status" value="1"/>
</dbReference>
<feature type="compositionally biased region" description="Basic and acidic residues" evidence="13">
    <location>
        <begin position="1"/>
        <end position="22"/>
    </location>
</feature>
<evidence type="ECO:0000256" key="6">
    <source>
        <dbReference type="ARBA" id="ARBA00023186"/>
    </source>
</evidence>
<keyword evidence="5 10" id="KW-0346">Stress response</keyword>
<feature type="compositionally biased region" description="Polar residues" evidence="13">
    <location>
        <begin position="23"/>
        <end position="35"/>
    </location>
</feature>
<evidence type="ECO:0000313" key="15">
    <source>
        <dbReference type="Proteomes" id="UP000261875"/>
    </source>
</evidence>
<dbReference type="GO" id="GO:0051087">
    <property type="term" value="F:protein-folding chaperone binding"/>
    <property type="evidence" value="ECO:0007669"/>
    <property type="project" value="InterPro"/>
</dbReference>
<evidence type="ECO:0000256" key="3">
    <source>
        <dbReference type="ARBA" id="ARBA00011738"/>
    </source>
</evidence>
<dbReference type="AlphaFoldDB" id="A0A2U8I5Y3"/>
<dbReference type="PROSITE" id="PS01071">
    <property type="entry name" value="GRPE"/>
    <property type="match status" value="1"/>
</dbReference>
<sequence length="204" mass="23026">MKNDNKEQKTSIDKTLAEENKQTVEQQASETLQTDDTVDQRVTELEAQIAKLETALAAAEKRERESLPRKEAEIENIRRRAKNDVEKARKFGLEKFSGELLPVIDSLEKALSLVERSNTELLPMIEGLELTLKSLLDTVGKFGIEIVADIQVPFNPECHQAMKLSESDEVQPNYVIKMMQKGYKLNGRLLRPAMVEVSKGKAES</sequence>
<dbReference type="GO" id="GO:0042803">
    <property type="term" value="F:protein homodimerization activity"/>
    <property type="evidence" value="ECO:0007669"/>
    <property type="project" value="InterPro"/>
</dbReference>
<evidence type="ECO:0000256" key="8">
    <source>
        <dbReference type="ARBA" id="ARBA00072274"/>
    </source>
</evidence>
<dbReference type="PANTHER" id="PTHR21237:SF23">
    <property type="entry name" value="GRPE PROTEIN HOMOLOG, MITOCHONDRIAL"/>
    <property type="match status" value="1"/>
</dbReference>
<dbReference type="SUPFAM" id="SSF51064">
    <property type="entry name" value="Head domain of nucleotide exchange factor GrpE"/>
    <property type="match status" value="1"/>
</dbReference>